<dbReference type="RefSeq" id="XP_004182768.1">
    <property type="nucleotide sequence ID" value="XM_004182720.1"/>
</dbReference>
<feature type="non-terminal residue" evidence="1">
    <location>
        <position position="655"/>
    </location>
</feature>
<gene>
    <name evidence="1" type="ORF">EIN_374570</name>
</gene>
<proteinExistence type="predicted"/>
<dbReference type="KEGG" id="eiv:EIN_374570"/>
<dbReference type="Proteomes" id="UP000014680">
    <property type="component" value="Unassembled WGS sequence"/>
</dbReference>
<dbReference type="OrthoDB" id="26496at2759"/>
<dbReference type="VEuPathDB" id="AmoebaDB:EIN_374570"/>
<name>A0A0A1TU24_ENTIV</name>
<reference evidence="1" key="1">
    <citation type="submission" date="2012-10" db="EMBL/GenBank/DDBJ databases">
        <authorList>
            <person name="Zafar N."/>
            <person name="Inman J."/>
            <person name="Hall N."/>
            <person name="Lorenzi H."/>
            <person name="Caler E."/>
        </authorList>
    </citation>
    <scope>NUCLEOTIDE SEQUENCE [LARGE SCALE GENOMIC DNA]</scope>
    <source>
        <strain evidence="1">IP1</strain>
    </source>
</reference>
<dbReference type="OMA" id="CIKRVKH"/>
<protein>
    <submittedName>
        <fullName evidence="1">Uncharacterized protein</fullName>
    </submittedName>
</protein>
<dbReference type="GeneID" id="14882444"/>
<sequence>MAQRVIEIISSRPQMMYGPVVSYVKDYNTLSTNIHYTSCLFNSDNVYLDNKRRVVCNGQKMTVGLPMTLYDGRKTRSLPIAVSSYNTRLIVTLESGHRILMRKVNDELVIDMTLPPLFDGKARISSQIGDVCVQVYTTPNNTDRVFVGLLESQKSQFVEAVEEITQHFTETIFDIWNDDNDIHLCTQLHAITLRVANSYQRFSMNLKRSELGMQFRTVVDETVDVYGDLAITWCFQVIAFKEIDDDRSAFLSKIIHSTNFPLNACDFFNFLQQKMLSVNLLGPVDLSLELKKQFKALKTLVSDYLVKTFETNSQVQVLLKPIARFEAVLEIPSLIQKVQIPNEYVEFAHTTLPTFLNDSTLIELREFLVGMAVCYGADEFLYALPRSLTMDILPFATQERIKAINALNKITEYSEPIYKQTAADIVCSHAVLCDGGQLGISKMLYGAGCYQQAAIIATHAVSAMYVNSKSNNKRTINSGSLEDVEELVKVVSSCIRMLLDIPNATNLIVEDIMESGTFVREKLFQQMVVDDTIECVLGFRGVEEFISRNVPRLLWRVKYIQGDVSGAVREVVKYCENDGDVRSRENEVRTCLGTIGTMSMNERRKLVEVDDILRNQITVGESLVKIKTRMVENDIESVDLETLDRSIEIVFTRVR</sequence>
<evidence type="ECO:0000313" key="2">
    <source>
        <dbReference type="Proteomes" id="UP000014680"/>
    </source>
</evidence>
<accession>A0A0A1TU24</accession>
<dbReference type="EMBL" id="KB207268">
    <property type="protein sequence ID" value="ELP83422.1"/>
    <property type="molecule type" value="Genomic_DNA"/>
</dbReference>
<keyword evidence="2" id="KW-1185">Reference proteome</keyword>
<dbReference type="AlphaFoldDB" id="A0A0A1TU24"/>
<evidence type="ECO:0000313" key="1">
    <source>
        <dbReference type="EMBL" id="ELP83422.1"/>
    </source>
</evidence>
<organism evidence="1 2">
    <name type="scientific">Entamoeba invadens IP1</name>
    <dbReference type="NCBI Taxonomy" id="370355"/>
    <lineage>
        <taxon>Eukaryota</taxon>
        <taxon>Amoebozoa</taxon>
        <taxon>Evosea</taxon>
        <taxon>Archamoebae</taxon>
        <taxon>Mastigamoebida</taxon>
        <taxon>Entamoebidae</taxon>
        <taxon>Entamoeba</taxon>
    </lineage>
</organism>